<dbReference type="Proteomes" id="UP000812440">
    <property type="component" value="Chromosome 2"/>
</dbReference>
<dbReference type="GO" id="GO:0005634">
    <property type="term" value="C:nucleus"/>
    <property type="evidence" value="ECO:0007669"/>
    <property type="project" value="TreeGrafter"/>
</dbReference>
<evidence type="ECO:0000313" key="3">
    <source>
        <dbReference type="EMBL" id="KAG8452857.1"/>
    </source>
</evidence>
<gene>
    <name evidence="3" type="ORF">GDO86_004592</name>
</gene>
<dbReference type="InterPro" id="IPR008012">
    <property type="entry name" value="Ump1"/>
</dbReference>
<evidence type="ECO:0008006" key="5">
    <source>
        <dbReference type="Google" id="ProtNLM"/>
    </source>
</evidence>
<evidence type="ECO:0000313" key="4">
    <source>
        <dbReference type="Proteomes" id="UP000812440"/>
    </source>
</evidence>
<dbReference type="GO" id="GO:0043248">
    <property type="term" value="P:proteasome assembly"/>
    <property type="evidence" value="ECO:0007669"/>
    <property type="project" value="InterPro"/>
</dbReference>
<evidence type="ECO:0000256" key="1">
    <source>
        <dbReference type="ARBA" id="ARBA00023186"/>
    </source>
</evidence>
<reference evidence="3" key="1">
    <citation type="thesis" date="2020" institute="ProQuest LLC" country="789 East Eisenhower Parkway, Ann Arbor, MI, USA">
        <title>Comparative Genomics and Chromosome Evolution.</title>
        <authorList>
            <person name="Mudd A.B."/>
        </authorList>
    </citation>
    <scope>NUCLEOTIDE SEQUENCE</scope>
    <source>
        <strain evidence="3">Female2</strain>
        <tissue evidence="3">Blood</tissue>
    </source>
</reference>
<keyword evidence="1" id="KW-0143">Chaperone</keyword>
<comment type="similarity">
    <text evidence="2">Belongs to the POMP/UMP1 family.</text>
</comment>
<dbReference type="Pfam" id="PF05348">
    <property type="entry name" value="UMP1"/>
    <property type="match status" value="1"/>
</dbReference>
<dbReference type="OrthoDB" id="15001at2759"/>
<protein>
    <recommendedName>
        <fullName evidence="5">Proteasome maturation protein</fullName>
    </recommendedName>
</protein>
<proteinExistence type="inferred from homology"/>
<dbReference type="PANTHER" id="PTHR12828:SF3">
    <property type="entry name" value="PROTEASOME MATURATION PROTEIN"/>
    <property type="match status" value="1"/>
</dbReference>
<organism evidence="3 4">
    <name type="scientific">Hymenochirus boettgeri</name>
    <name type="common">Congo dwarf clawed frog</name>
    <dbReference type="NCBI Taxonomy" id="247094"/>
    <lineage>
        <taxon>Eukaryota</taxon>
        <taxon>Metazoa</taxon>
        <taxon>Chordata</taxon>
        <taxon>Craniata</taxon>
        <taxon>Vertebrata</taxon>
        <taxon>Euteleostomi</taxon>
        <taxon>Amphibia</taxon>
        <taxon>Batrachia</taxon>
        <taxon>Anura</taxon>
        <taxon>Pipoidea</taxon>
        <taxon>Pipidae</taxon>
        <taxon>Pipinae</taxon>
        <taxon>Hymenochirus</taxon>
    </lineage>
</organism>
<feature type="non-terminal residue" evidence="3">
    <location>
        <position position="141"/>
    </location>
</feature>
<evidence type="ECO:0000256" key="2">
    <source>
        <dbReference type="ARBA" id="ARBA00043974"/>
    </source>
</evidence>
<sequence>QNTKALGSQLKDSFQLGNSTPYEDMAFRILFVQGFTSAQTELLPSHPLELLEKNFQINQEKVNLSTLRNIQGLHAPLKLQMEFKAVKQVQRLPFISSSNIALDTLRGNDECIGFDDILNDPSQSEIMGEPHLMMEYKLGLL</sequence>
<dbReference type="GO" id="GO:0005737">
    <property type="term" value="C:cytoplasm"/>
    <property type="evidence" value="ECO:0007669"/>
    <property type="project" value="TreeGrafter"/>
</dbReference>
<comment type="caution">
    <text evidence="3">The sequence shown here is derived from an EMBL/GenBank/DDBJ whole genome shotgun (WGS) entry which is preliminary data.</text>
</comment>
<keyword evidence="4" id="KW-1185">Reference proteome</keyword>
<dbReference type="AlphaFoldDB" id="A0A8T2KBU7"/>
<accession>A0A8T2KBU7</accession>
<name>A0A8T2KBU7_9PIPI</name>
<dbReference type="PANTHER" id="PTHR12828">
    <property type="entry name" value="PROTEASOME MATURATION PROTEIN UMP1"/>
    <property type="match status" value="1"/>
</dbReference>
<dbReference type="EMBL" id="JAACNH010000002">
    <property type="protein sequence ID" value="KAG8452857.1"/>
    <property type="molecule type" value="Genomic_DNA"/>
</dbReference>